<sequence>MLELHKPSSKMFIGFVVRFYIFTLFLGLTSGQALYRRSMGTNNGPLCKEDGSGCDYDHECCNESCRMFICYECRRFGYYCYKNSQCCSGYCTNFTCGPCTTNERFCTYNSDCCSGYCINLRCGACKENGSFCFLHSDCCSDFCVREYLWFICARK</sequence>
<proteinExistence type="predicted"/>
<organism evidence="2 3">
    <name type="scientific">Allacma fusca</name>
    <dbReference type="NCBI Taxonomy" id="39272"/>
    <lineage>
        <taxon>Eukaryota</taxon>
        <taxon>Metazoa</taxon>
        <taxon>Ecdysozoa</taxon>
        <taxon>Arthropoda</taxon>
        <taxon>Hexapoda</taxon>
        <taxon>Collembola</taxon>
        <taxon>Symphypleona</taxon>
        <taxon>Sminthuridae</taxon>
        <taxon>Allacma</taxon>
    </lineage>
</organism>
<name>A0A8J2PQN7_9HEXA</name>
<evidence type="ECO:0000313" key="2">
    <source>
        <dbReference type="EMBL" id="CAG7832725.1"/>
    </source>
</evidence>
<protein>
    <submittedName>
        <fullName evidence="2">Uncharacterized protein</fullName>
    </submittedName>
</protein>
<feature type="transmembrane region" description="Helical" evidence="1">
    <location>
        <begin position="12"/>
        <end position="35"/>
    </location>
</feature>
<evidence type="ECO:0000256" key="1">
    <source>
        <dbReference type="SAM" id="Phobius"/>
    </source>
</evidence>
<keyword evidence="1" id="KW-0812">Transmembrane</keyword>
<reference evidence="2" key="1">
    <citation type="submission" date="2021-06" db="EMBL/GenBank/DDBJ databases">
        <authorList>
            <person name="Hodson N. C."/>
            <person name="Mongue J. A."/>
            <person name="Jaron S. K."/>
        </authorList>
    </citation>
    <scope>NUCLEOTIDE SEQUENCE</scope>
</reference>
<accession>A0A8J2PQN7</accession>
<keyword evidence="3" id="KW-1185">Reference proteome</keyword>
<dbReference type="Proteomes" id="UP000708208">
    <property type="component" value="Unassembled WGS sequence"/>
</dbReference>
<keyword evidence="1" id="KW-0472">Membrane</keyword>
<dbReference type="EMBL" id="CAJVCH010566618">
    <property type="protein sequence ID" value="CAG7832725.1"/>
    <property type="molecule type" value="Genomic_DNA"/>
</dbReference>
<dbReference type="OrthoDB" id="7211176at2759"/>
<keyword evidence="1" id="KW-1133">Transmembrane helix</keyword>
<gene>
    <name evidence="2" type="ORF">AFUS01_LOCUS42396</name>
</gene>
<comment type="caution">
    <text evidence="2">The sequence shown here is derived from an EMBL/GenBank/DDBJ whole genome shotgun (WGS) entry which is preliminary data.</text>
</comment>
<dbReference type="AlphaFoldDB" id="A0A8J2PQN7"/>
<evidence type="ECO:0000313" key="3">
    <source>
        <dbReference type="Proteomes" id="UP000708208"/>
    </source>
</evidence>